<dbReference type="PANTHER" id="PTHR18916">
    <property type="entry name" value="DYNACTIN 1-RELATED MICROTUBULE-BINDING"/>
    <property type="match status" value="1"/>
</dbReference>
<comment type="subcellular location">
    <subcellularLocation>
        <location evidence="1">Cytoplasm</location>
    </subcellularLocation>
</comment>
<sequence>MSNIVNIFVVSPDTRSERRLDLHTTIGNLKGKLELITGVPVSSQSLALYSTESDTTPIAELADDAKPLGFYGAQNMQMIKARRRVTDLNPSVSFTGQLTDTSQVDKFELTEEEYAARADTVLAYKQRNKVGRFADQAQELSPSAVTDTSHITLGARCEVESNDAELSKRGVVRFVGQTQFGDKSGVWVGVEYDEPLGKNDGSVQGVRYFECRPKYGVFVRPNKVKVGDYPVEDLLEDEEM</sequence>
<evidence type="ECO:0000313" key="7">
    <source>
        <dbReference type="Proteomes" id="UP000054007"/>
    </source>
</evidence>
<comment type="similarity">
    <text evidence="4">Belongs to the TBCB family.</text>
</comment>
<dbReference type="Pfam" id="PF14560">
    <property type="entry name" value="Ubiquitin_2"/>
    <property type="match status" value="1"/>
</dbReference>
<name>A0A0D7B5G2_9AGAR</name>
<dbReference type="SMART" id="SM01052">
    <property type="entry name" value="CAP_GLY"/>
    <property type="match status" value="1"/>
</dbReference>
<reference evidence="6 7" key="1">
    <citation type="journal article" date="2015" name="Fungal Genet. Biol.">
        <title>Evolution of novel wood decay mechanisms in Agaricales revealed by the genome sequences of Fistulina hepatica and Cylindrobasidium torrendii.</title>
        <authorList>
            <person name="Floudas D."/>
            <person name="Held B.W."/>
            <person name="Riley R."/>
            <person name="Nagy L.G."/>
            <person name="Koehler G."/>
            <person name="Ransdell A.S."/>
            <person name="Younus H."/>
            <person name="Chow J."/>
            <person name="Chiniquy J."/>
            <person name="Lipzen A."/>
            <person name="Tritt A."/>
            <person name="Sun H."/>
            <person name="Haridas S."/>
            <person name="LaButti K."/>
            <person name="Ohm R.A."/>
            <person name="Kues U."/>
            <person name="Blanchette R.A."/>
            <person name="Grigoriev I.V."/>
            <person name="Minto R.E."/>
            <person name="Hibbett D.S."/>
        </authorList>
    </citation>
    <scope>NUCLEOTIDE SEQUENCE [LARGE SCALE GENOMIC DNA]</scope>
    <source>
        <strain evidence="6 7">FP15055 ss-10</strain>
    </source>
</reference>
<dbReference type="STRING" id="1314674.A0A0D7B5G2"/>
<dbReference type="CDD" id="cd01789">
    <property type="entry name" value="Ubl_TBCB"/>
    <property type="match status" value="1"/>
</dbReference>
<protein>
    <recommendedName>
        <fullName evidence="5">CAP-Gly domain-containing protein</fullName>
    </recommendedName>
</protein>
<dbReference type="GO" id="GO:0005938">
    <property type="term" value="C:cell cortex"/>
    <property type="evidence" value="ECO:0007669"/>
    <property type="project" value="TreeGrafter"/>
</dbReference>
<dbReference type="Gene3D" id="2.30.30.190">
    <property type="entry name" value="CAP Gly-rich-like domain"/>
    <property type="match status" value="1"/>
</dbReference>
<dbReference type="OrthoDB" id="5295208at2759"/>
<dbReference type="AlphaFoldDB" id="A0A0D7B5G2"/>
<dbReference type="InterPro" id="IPR000626">
    <property type="entry name" value="Ubiquitin-like_dom"/>
</dbReference>
<dbReference type="PROSITE" id="PS50245">
    <property type="entry name" value="CAP_GLY_2"/>
    <property type="match status" value="1"/>
</dbReference>
<dbReference type="Gene3D" id="3.10.20.90">
    <property type="entry name" value="Phosphatidylinositol 3-kinase Catalytic Subunit, Chain A, domain 1"/>
    <property type="match status" value="1"/>
</dbReference>
<keyword evidence="7" id="KW-1185">Reference proteome</keyword>
<dbReference type="InterPro" id="IPR029071">
    <property type="entry name" value="Ubiquitin-like_domsf"/>
</dbReference>
<evidence type="ECO:0000256" key="2">
    <source>
        <dbReference type="ARBA" id="ARBA00022490"/>
    </source>
</evidence>
<gene>
    <name evidence="6" type="ORF">CYLTODRAFT_399892</name>
</gene>
<dbReference type="SUPFAM" id="SSF54236">
    <property type="entry name" value="Ubiquitin-like"/>
    <property type="match status" value="1"/>
</dbReference>
<evidence type="ECO:0000256" key="4">
    <source>
        <dbReference type="ARBA" id="ARBA00025779"/>
    </source>
</evidence>
<dbReference type="Proteomes" id="UP000054007">
    <property type="component" value="Unassembled WGS sequence"/>
</dbReference>
<evidence type="ECO:0000256" key="1">
    <source>
        <dbReference type="ARBA" id="ARBA00004496"/>
    </source>
</evidence>
<dbReference type="GO" id="GO:0043014">
    <property type="term" value="F:alpha-tubulin binding"/>
    <property type="evidence" value="ECO:0007669"/>
    <property type="project" value="InterPro"/>
</dbReference>
<dbReference type="GO" id="GO:0031122">
    <property type="term" value="P:cytoplasmic microtubule organization"/>
    <property type="evidence" value="ECO:0007669"/>
    <property type="project" value="TreeGrafter"/>
</dbReference>
<keyword evidence="3" id="KW-0143">Chaperone</keyword>
<dbReference type="InterPro" id="IPR000938">
    <property type="entry name" value="CAP-Gly_domain"/>
</dbReference>
<dbReference type="GO" id="GO:0007023">
    <property type="term" value="P:post-chaperonin tubulin folding pathway"/>
    <property type="evidence" value="ECO:0007669"/>
    <property type="project" value="InterPro"/>
</dbReference>
<evidence type="ECO:0000313" key="6">
    <source>
        <dbReference type="EMBL" id="KIY65793.1"/>
    </source>
</evidence>
<organism evidence="6 7">
    <name type="scientific">Cylindrobasidium torrendii FP15055 ss-10</name>
    <dbReference type="NCBI Taxonomy" id="1314674"/>
    <lineage>
        <taxon>Eukaryota</taxon>
        <taxon>Fungi</taxon>
        <taxon>Dikarya</taxon>
        <taxon>Basidiomycota</taxon>
        <taxon>Agaricomycotina</taxon>
        <taxon>Agaricomycetes</taxon>
        <taxon>Agaricomycetidae</taxon>
        <taxon>Agaricales</taxon>
        <taxon>Marasmiineae</taxon>
        <taxon>Physalacriaceae</taxon>
        <taxon>Cylindrobasidium</taxon>
    </lineage>
</organism>
<evidence type="ECO:0000256" key="3">
    <source>
        <dbReference type="ARBA" id="ARBA00023186"/>
    </source>
</evidence>
<dbReference type="GO" id="GO:0005829">
    <property type="term" value="C:cytosol"/>
    <property type="evidence" value="ECO:0007669"/>
    <property type="project" value="UniProtKB-ARBA"/>
</dbReference>
<evidence type="ECO:0000259" key="5">
    <source>
        <dbReference type="PROSITE" id="PS50245"/>
    </source>
</evidence>
<dbReference type="InterPro" id="IPR036859">
    <property type="entry name" value="CAP-Gly_dom_sf"/>
</dbReference>
<dbReference type="GO" id="GO:0051010">
    <property type="term" value="F:microtubule plus-end binding"/>
    <property type="evidence" value="ECO:0007669"/>
    <property type="project" value="TreeGrafter"/>
</dbReference>
<dbReference type="InterPro" id="IPR045172">
    <property type="entry name" value="TBCB_Ubl"/>
</dbReference>
<accession>A0A0D7B5G2</accession>
<dbReference type="GO" id="GO:0035371">
    <property type="term" value="C:microtubule plus-end"/>
    <property type="evidence" value="ECO:0007669"/>
    <property type="project" value="TreeGrafter"/>
</dbReference>
<dbReference type="PROSITE" id="PS00845">
    <property type="entry name" value="CAP_GLY_1"/>
    <property type="match status" value="1"/>
</dbReference>
<dbReference type="Pfam" id="PF01302">
    <property type="entry name" value="CAP_GLY"/>
    <property type="match status" value="1"/>
</dbReference>
<feature type="domain" description="CAP-Gly" evidence="5">
    <location>
        <begin position="183"/>
        <end position="220"/>
    </location>
</feature>
<dbReference type="FunFam" id="2.30.30.190:FF:000013">
    <property type="entry name" value="Tubulin-folding cofactor B"/>
    <property type="match status" value="1"/>
</dbReference>
<dbReference type="GO" id="GO:0007021">
    <property type="term" value="P:tubulin complex assembly"/>
    <property type="evidence" value="ECO:0007669"/>
    <property type="project" value="InterPro"/>
</dbReference>
<proteinExistence type="inferred from homology"/>
<dbReference type="SUPFAM" id="SSF74924">
    <property type="entry name" value="Cap-Gly domain"/>
    <property type="match status" value="1"/>
</dbReference>
<dbReference type="PANTHER" id="PTHR18916:SF85">
    <property type="entry name" value="TUBULIN-FOLDING COFACTOR B"/>
    <property type="match status" value="1"/>
</dbReference>
<dbReference type="GO" id="GO:0005634">
    <property type="term" value="C:nucleus"/>
    <property type="evidence" value="ECO:0007669"/>
    <property type="project" value="TreeGrafter"/>
</dbReference>
<keyword evidence="2" id="KW-0963">Cytoplasm</keyword>
<dbReference type="EMBL" id="KN880577">
    <property type="protein sequence ID" value="KIY65793.1"/>
    <property type="molecule type" value="Genomic_DNA"/>
</dbReference>